<dbReference type="InterPro" id="IPR016024">
    <property type="entry name" value="ARM-type_fold"/>
</dbReference>
<evidence type="ECO:0000256" key="2">
    <source>
        <dbReference type="SAM" id="MobiDB-lite"/>
    </source>
</evidence>
<feature type="region of interest" description="Disordered" evidence="2">
    <location>
        <begin position="27"/>
        <end position="56"/>
    </location>
</feature>
<keyword evidence="1" id="KW-0677">Repeat</keyword>
<dbReference type="Pfam" id="PF23221">
    <property type="entry name" value="HEAT_MROH2B_1st"/>
    <property type="match status" value="1"/>
</dbReference>
<sequence length="1787" mass="202602">MCIGQRTEPFLVVYFCSVQERSWRKDLEEEMAEAATESHEDPSDETEDLGPLEPDDSGTFQQVTNLLNIMESESTKTDTEGAGFDMRKRLASVIITEKATTEPSVVMNALIRCLQVPEISTQRKVNIYNILQEIIQQEGELEERCVQRLVTIASKEMRDMLEMEGYMRAEVASDTLVALSRNHFSLVMYELQHHLKPLNLTEEFVIVTLAKLANGNVFEFMPYMGITLATMFTMLRLANEAKMRQVICGAMETFCETVQFYLRHLEDSVYPVMTEDQFAVKLFPMYRYFVTVWLRNNNPEVKLGVIKSLKPMLSLLLPNDDLREQVYDYIPLLLAEYQGSLEALFITQVLRQILEMSVITNSPVPQMQLHTIFTELHVQVCSRAPAQQQYSSQNLTEIVHCFIALARSYPKELMKFFLSQMEMSKEAVRVGTLALIRAVVSADEPKMNIRTIYLAVRVVKNTLSDTRSKVRMAILRIIGQLALSGFQDRIKGWGLKYVSVQLTLSTYKLTNRRDNFYQRDLEEKMVHKVTMDTVRIITSSVSGMTNEFWVRLLCYIMETDYTEALTPICVSLTNLAERQLHAKDEEANASKSRHGGQPPCASWRDWAVDLPAPQKLLARLLVLMSSPYKGEGRGIAMLNLLKTLSQSIAPSMADMWELEIPLLVKYLEEHTEFTWNQKTWEDKLIQFLRNSLKKTRGSNWSLRLSKELNNQIESFDSPSLEKGFLYRALGFTLATGLEADKVEVLLLELLYKTDYSNDFDREGVILCFGLCARGQVKTVLGVLHDFEERIQESEQSWQIGAWRKDHPWRRETVKGALMVMYSCVASYCHPQMLLIHVDNPITAKIIHHYSSSCQDICLKLAFMKSVVQVTDAIKNIKDLEDFQFAQKATLTGIIMAIIKAEPTDSLVSPVRTMAMDALSYLSKLKPFYATEESSELMDISIHSVISLQPPGDSNESIKTLYTNALHALEQLMEGLMQRHLDPKGLQEMVHLLEKWILSEKEWEREKAVNLHLHLMKIYVQSVGVCIPLKLGQFGGLVGLIAPGTCDSHRKTRLASMDVLASLLDLHASQTCSSWGASKELELEKCKEDLQGSDMEKIFSISSRISKVACLQFNCDEVVSLVQKLCENFGAMDLQHDKASVTWICTFLQMRVKELEDKVPEILGAILAHLPVVDHREVRRLLIEGLLLLAHYHQETVLTALLRQPLPMESHLTEVWLAVAENVPFARTMLHALMGRLQARFTPRANAASKADIWRLAAVDPLMTLCTIHLLVERMDWDNRLLDLFPDLVYTLLLQLGSSQGPEAVSPVLKTWRLIHTGTLPEEVNLQRVTIRSMQLLFRRLNSESLLCTLEEQGVWTLLESSSTFLQGVSQLARLCVQSPQGYYRQRLSELVLRGMASEALSCRISSTAVCMEVRKLRFRGVQGLVGVPQLEAEEPIAGPGRWSSESSPVSRDAALGTESYHLSRFEAEEREPLSGMTVNSSPFQFMSDPILHQEKLLKRAVLMLEKGAEQEDEVLRMLSLRALGNMALGAPRKVRQYRKLLLEKCLCSLRGPGVSTSVTSEGLEVLAKVLVELREGDLGSTFNAISEQCRAFFDNESELLRLKAFIVFGKLAQVVRISKKHFFKQEVKKAWVPLMLHCQDPCSDAAQACVATMFQCVHFWGWRALQSSADHSDAAAPKEMIGFQMTLCSVLTQKKPAVLYNFLLETMTYVKSNLSRIRIAACNLAGIIMKQMSAHYLKKLDFPALRNSLQELQLDSDPGVWRAALETLNILDTCSQQRLWASPEGIS</sequence>
<gene>
    <name evidence="8" type="primary">MROH2A</name>
</gene>
<dbReference type="GeneID" id="109556553"/>
<dbReference type="Pfam" id="PF21047">
    <property type="entry name" value="HEAT_Maestro"/>
    <property type="match status" value="1"/>
</dbReference>
<feature type="compositionally biased region" description="Acidic residues" evidence="2">
    <location>
        <begin position="42"/>
        <end position="56"/>
    </location>
</feature>
<keyword evidence="7" id="KW-1185">Reference proteome</keyword>
<feature type="domain" description="MROH2B-like HEAT-repeats" evidence="4">
    <location>
        <begin position="317"/>
        <end position="978"/>
    </location>
</feature>
<evidence type="ECO:0000313" key="8">
    <source>
        <dbReference type="RefSeq" id="XP_070643026.1"/>
    </source>
</evidence>
<dbReference type="SUPFAM" id="SSF48371">
    <property type="entry name" value="ARM repeat"/>
    <property type="match status" value="2"/>
</dbReference>
<dbReference type="InterPro" id="IPR055408">
    <property type="entry name" value="HEAT_MROH2B-like"/>
</dbReference>
<proteinExistence type="predicted"/>
<feature type="domain" description="Maestro-like HEAT-repeats" evidence="3">
    <location>
        <begin position="1002"/>
        <end position="1229"/>
    </location>
</feature>
<dbReference type="InterPro" id="IPR055406">
    <property type="entry name" value="HEAT_Maestro"/>
</dbReference>
<feature type="domain" description="MROH2B-like N-terminal HEAT-repeats" evidence="5">
    <location>
        <begin position="97"/>
        <end position="313"/>
    </location>
</feature>
<evidence type="ECO:0000256" key="1">
    <source>
        <dbReference type="ARBA" id="ARBA00022737"/>
    </source>
</evidence>
<name>A0ABM4S5E9_BOSIN</name>
<reference evidence="8" key="1">
    <citation type="submission" date="2025-08" db="UniProtKB">
        <authorList>
            <consortium name="RefSeq"/>
        </authorList>
    </citation>
    <scope>IDENTIFICATION</scope>
    <source>
        <tissue evidence="8">Blood</tissue>
    </source>
</reference>
<evidence type="ECO:0000313" key="7">
    <source>
        <dbReference type="Proteomes" id="UP001652663"/>
    </source>
</evidence>
<dbReference type="InterPro" id="IPR056282">
    <property type="entry name" value="MROH2B-like_N_HEAT"/>
</dbReference>
<evidence type="ECO:0000259" key="4">
    <source>
        <dbReference type="Pfam" id="PF23210"/>
    </source>
</evidence>
<dbReference type="Gene3D" id="1.25.10.10">
    <property type="entry name" value="Leucine-rich Repeat Variant"/>
    <property type="match status" value="2"/>
</dbReference>
<evidence type="ECO:0000259" key="5">
    <source>
        <dbReference type="Pfam" id="PF23221"/>
    </source>
</evidence>
<dbReference type="InterPro" id="IPR045206">
    <property type="entry name" value="Maestro_heat-like_prot"/>
</dbReference>
<evidence type="ECO:0000259" key="3">
    <source>
        <dbReference type="Pfam" id="PF21047"/>
    </source>
</evidence>
<accession>A0ABM4S5E9</accession>
<dbReference type="PANTHER" id="PTHR23120">
    <property type="entry name" value="MAESTRO-RELATED HEAT DOMAIN-CONTAINING"/>
    <property type="match status" value="1"/>
</dbReference>
<dbReference type="Pfam" id="PF23227">
    <property type="entry name" value="HEAT_MROH2B_C"/>
    <property type="match status" value="1"/>
</dbReference>
<feature type="domain" description="Maestro/Maestro-like HEAT-repeats" evidence="6">
    <location>
        <begin position="1501"/>
        <end position="1771"/>
    </location>
</feature>
<dbReference type="InterPro" id="IPR011989">
    <property type="entry name" value="ARM-like"/>
</dbReference>
<dbReference type="InterPro" id="IPR048465">
    <property type="entry name" value="Maestro-like_HEAT"/>
</dbReference>
<protein>
    <submittedName>
        <fullName evidence="8">Maestro heat-like repeat-containing protein family member 2A isoform X1</fullName>
    </submittedName>
</protein>
<dbReference type="Proteomes" id="UP001652663">
    <property type="component" value="Chromosome 3"/>
</dbReference>
<dbReference type="PANTHER" id="PTHR23120:SF14">
    <property type="entry name" value="MAESTRO HEAT-LIKE REPEAT-CONTAINING PROTEIN FAMILY MEMBER 2A"/>
    <property type="match status" value="1"/>
</dbReference>
<dbReference type="Pfam" id="PF23210">
    <property type="entry name" value="HEAT_Maestro_2"/>
    <property type="match status" value="1"/>
</dbReference>
<organism evidence="7 8">
    <name type="scientific">Bos indicus</name>
    <name type="common">Zebu</name>
    <dbReference type="NCBI Taxonomy" id="9915"/>
    <lineage>
        <taxon>Eukaryota</taxon>
        <taxon>Metazoa</taxon>
        <taxon>Chordata</taxon>
        <taxon>Craniata</taxon>
        <taxon>Vertebrata</taxon>
        <taxon>Euteleostomi</taxon>
        <taxon>Mammalia</taxon>
        <taxon>Eutheria</taxon>
        <taxon>Laurasiatheria</taxon>
        <taxon>Artiodactyla</taxon>
        <taxon>Ruminantia</taxon>
        <taxon>Pecora</taxon>
        <taxon>Bovidae</taxon>
        <taxon>Bovinae</taxon>
        <taxon>Bos</taxon>
    </lineage>
</organism>
<dbReference type="RefSeq" id="XP_070643026.1">
    <property type="nucleotide sequence ID" value="XM_070786925.1"/>
</dbReference>
<evidence type="ECO:0000259" key="6">
    <source>
        <dbReference type="Pfam" id="PF23227"/>
    </source>
</evidence>